<reference evidence="1 2" key="1">
    <citation type="journal article" date="2021" name="Elife">
        <title>Chloroplast acquisition without the gene transfer in kleptoplastic sea slugs, Plakobranchus ocellatus.</title>
        <authorList>
            <person name="Maeda T."/>
            <person name="Takahashi S."/>
            <person name="Yoshida T."/>
            <person name="Shimamura S."/>
            <person name="Takaki Y."/>
            <person name="Nagai Y."/>
            <person name="Toyoda A."/>
            <person name="Suzuki Y."/>
            <person name="Arimoto A."/>
            <person name="Ishii H."/>
            <person name="Satoh N."/>
            <person name="Nishiyama T."/>
            <person name="Hasebe M."/>
            <person name="Maruyama T."/>
            <person name="Minagawa J."/>
            <person name="Obokata J."/>
            <person name="Shigenobu S."/>
        </authorList>
    </citation>
    <scope>NUCLEOTIDE SEQUENCE [LARGE SCALE GENOMIC DNA]</scope>
</reference>
<name>A0AAV4ETK7_9GAST</name>
<keyword evidence="2" id="KW-1185">Reference proteome</keyword>
<comment type="caution">
    <text evidence="1">The sequence shown here is derived from an EMBL/GenBank/DDBJ whole genome shotgun (WGS) entry which is preliminary data.</text>
</comment>
<dbReference type="AlphaFoldDB" id="A0AAV4ETK7"/>
<evidence type="ECO:0000313" key="1">
    <source>
        <dbReference type="EMBL" id="GFR64304.1"/>
    </source>
</evidence>
<gene>
    <name evidence="1" type="ORF">ElyMa_005503200</name>
</gene>
<organism evidence="1 2">
    <name type="scientific">Elysia marginata</name>
    <dbReference type="NCBI Taxonomy" id="1093978"/>
    <lineage>
        <taxon>Eukaryota</taxon>
        <taxon>Metazoa</taxon>
        <taxon>Spiralia</taxon>
        <taxon>Lophotrochozoa</taxon>
        <taxon>Mollusca</taxon>
        <taxon>Gastropoda</taxon>
        <taxon>Heterobranchia</taxon>
        <taxon>Euthyneura</taxon>
        <taxon>Panpulmonata</taxon>
        <taxon>Sacoglossa</taxon>
        <taxon>Placobranchoidea</taxon>
        <taxon>Plakobranchidae</taxon>
        <taxon>Elysia</taxon>
    </lineage>
</organism>
<proteinExistence type="predicted"/>
<sequence>MTLLSSLVNHYHDQQQTLYSHLINILINFSKNKNTVRTNLFLCALYKQAETTWCSIARNKIRKLRNMKMITYRTTPTYSRMVHQPVQTITASSRLSVSLHPVRVHPETAAPILPSEPE</sequence>
<protein>
    <submittedName>
        <fullName evidence="1">Uncharacterized protein</fullName>
    </submittedName>
</protein>
<evidence type="ECO:0000313" key="2">
    <source>
        <dbReference type="Proteomes" id="UP000762676"/>
    </source>
</evidence>
<dbReference type="EMBL" id="BMAT01010982">
    <property type="protein sequence ID" value="GFR64304.1"/>
    <property type="molecule type" value="Genomic_DNA"/>
</dbReference>
<accession>A0AAV4ETK7</accession>
<dbReference type="Proteomes" id="UP000762676">
    <property type="component" value="Unassembled WGS sequence"/>
</dbReference>